<sequence>MQVIKTDLKSSNGEVREVNVLFDGGSDRSFITESLARMLQLRVLWIRWNRVRASYKEENVHVRTRRRLEDNPELKEAYNKNLREMETSGIIKEVNTGKKRPHTSLCFM</sequence>
<accession>A0AAV4I463</accession>
<keyword evidence="2" id="KW-1185">Reference proteome</keyword>
<name>A0AAV4I463_9GAST</name>
<evidence type="ECO:0008006" key="3">
    <source>
        <dbReference type="Google" id="ProtNLM"/>
    </source>
</evidence>
<protein>
    <recommendedName>
        <fullName evidence="3">Peptidase aspartic putative domain-containing protein</fullName>
    </recommendedName>
</protein>
<dbReference type="Proteomes" id="UP000762676">
    <property type="component" value="Unassembled WGS sequence"/>
</dbReference>
<evidence type="ECO:0000313" key="1">
    <source>
        <dbReference type="EMBL" id="GFS05223.1"/>
    </source>
</evidence>
<comment type="caution">
    <text evidence="1">The sequence shown here is derived from an EMBL/GenBank/DDBJ whole genome shotgun (WGS) entry which is preliminary data.</text>
</comment>
<dbReference type="AlphaFoldDB" id="A0AAV4I463"/>
<organism evidence="1 2">
    <name type="scientific">Elysia marginata</name>
    <dbReference type="NCBI Taxonomy" id="1093978"/>
    <lineage>
        <taxon>Eukaryota</taxon>
        <taxon>Metazoa</taxon>
        <taxon>Spiralia</taxon>
        <taxon>Lophotrochozoa</taxon>
        <taxon>Mollusca</taxon>
        <taxon>Gastropoda</taxon>
        <taxon>Heterobranchia</taxon>
        <taxon>Euthyneura</taxon>
        <taxon>Panpulmonata</taxon>
        <taxon>Sacoglossa</taxon>
        <taxon>Placobranchoidea</taxon>
        <taxon>Plakobranchidae</taxon>
        <taxon>Elysia</taxon>
    </lineage>
</organism>
<gene>
    <name evidence="1" type="ORF">ElyMa_006515700</name>
</gene>
<evidence type="ECO:0000313" key="2">
    <source>
        <dbReference type="Proteomes" id="UP000762676"/>
    </source>
</evidence>
<reference evidence="1 2" key="1">
    <citation type="journal article" date="2021" name="Elife">
        <title>Chloroplast acquisition without the gene transfer in kleptoplastic sea slugs, Plakobranchus ocellatus.</title>
        <authorList>
            <person name="Maeda T."/>
            <person name="Takahashi S."/>
            <person name="Yoshida T."/>
            <person name="Shimamura S."/>
            <person name="Takaki Y."/>
            <person name="Nagai Y."/>
            <person name="Toyoda A."/>
            <person name="Suzuki Y."/>
            <person name="Arimoto A."/>
            <person name="Ishii H."/>
            <person name="Satoh N."/>
            <person name="Nishiyama T."/>
            <person name="Hasebe M."/>
            <person name="Maruyama T."/>
            <person name="Minagawa J."/>
            <person name="Obokata J."/>
            <person name="Shigenobu S."/>
        </authorList>
    </citation>
    <scope>NUCLEOTIDE SEQUENCE [LARGE SCALE GENOMIC DNA]</scope>
</reference>
<proteinExistence type="predicted"/>
<dbReference type="EMBL" id="BMAT01013064">
    <property type="protein sequence ID" value="GFS05223.1"/>
    <property type="molecule type" value="Genomic_DNA"/>
</dbReference>